<keyword evidence="4 5" id="KW-0472">Membrane</keyword>
<dbReference type="GO" id="GO:0043953">
    <property type="term" value="P:protein transport by the Tat complex"/>
    <property type="evidence" value="ECO:0007669"/>
    <property type="project" value="UniProtKB-UniRule"/>
</dbReference>
<feature type="transmembrane region" description="Helical" evidence="5">
    <location>
        <begin position="274"/>
        <end position="306"/>
    </location>
</feature>
<evidence type="ECO:0000256" key="4">
    <source>
        <dbReference type="ARBA" id="ARBA00023136"/>
    </source>
</evidence>
<comment type="subcellular location">
    <subcellularLocation>
        <location evidence="5">Cell membrane</location>
        <topology evidence="5">Multi-pass membrane protein</topology>
    </subcellularLocation>
    <subcellularLocation>
        <location evidence="1">Membrane</location>
        <topology evidence="1">Multi-pass membrane protein</topology>
    </subcellularLocation>
</comment>
<comment type="subunit">
    <text evidence="5">Forms a complex with TatA.</text>
</comment>
<dbReference type="PANTHER" id="PTHR30371:SF0">
    <property type="entry name" value="SEC-INDEPENDENT PROTEIN TRANSLOCASE PROTEIN TATC, CHLOROPLASTIC-RELATED"/>
    <property type="match status" value="1"/>
</dbReference>
<gene>
    <name evidence="6" type="primary">tatC_1</name>
    <name evidence="5" type="synonym">tatC</name>
    <name evidence="6" type="ORF">MmiEs2_05580</name>
</gene>
<feature type="transmembrane region" description="Helical" evidence="5">
    <location>
        <begin position="326"/>
        <end position="347"/>
    </location>
</feature>
<evidence type="ECO:0000313" key="6">
    <source>
        <dbReference type="EMBL" id="WNY28373.1"/>
    </source>
</evidence>
<dbReference type="InterPro" id="IPR002033">
    <property type="entry name" value="TatC"/>
</dbReference>
<dbReference type="EMBL" id="CP131062">
    <property type="protein sequence ID" value="WNY28373.1"/>
    <property type="molecule type" value="Genomic_DNA"/>
</dbReference>
<evidence type="ECO:0000256" key="1">
    <source>
        <dbReference type="ARBA" id="ARBA00004141"/>
    </source>
</evidence>
<dbReference type="PANTHER" id="PTHR30371">
    <property type="entry name" value="SEC-INDEPENDENT PROTEIN TRANSLOCASE PROTEIN TATC"/>
    <property type="match status" value="1"/>
</dbReference>
<keyword evidence="7" id="KW-1185">Reference proteome</keyword>
<keyword evidence="5" id="KW-1003">Cell membrane</keyword>
<comment type="function">
    <text evidence="5">Part of the twin-arginine translocation (Tat) system that transports large folded proteins containing a characteristic twin-arginine motif in their signal peptide across membranes.</text>
</comment>
<evidence type="ECO:0000256" key="5">
    <source>
        <dbReference type="HAMAP-Rule" id="MF_00902"/>
    </source>
</evidence>
<comment type="caution">
    <text evidence="5">Lacks conserved residue(s) required for the propagation of feature annotation.</text>
</comment>
<keyword evidence="3 5" id="KW-1133">Transmembrane helix</keyword>
<comment type="similarity">
    <text evidence="5">Belongs to the TatC family.</text>
</comment>
<evidence type="ECO:0000313" key="7">
    <source>
        <dbReference type="Proteomes" id="UP001302662"/>
    </source>
</evidence>
<name>A0AA97A7U1_9EURY</name>
<keyword evidence="5" id="KW-0813">Transport</keyword>
<proteinExistence type="inferred from homology"/>
<protein>
    <recommendedName>
        <fullName evidence="5">Sec-independent protein translocase protein TatC</fullName>
    </recommendedName>
</protein>
<sequence length="417" mass="46969">MELSEGIRFILNFIESIKKKLMILFAVFLIAAVIAYPVTDFIINDAIDRSLPHNLRKSDLRDNFDQLVVIYDGPFTIDDLDIDALLGDPDKKVLIYTPPVNVSDSGELIYDVIISNTEKQSVLDIISLYILGESDLNLSMVLNAVMQGGTEKMTYEDLSNTSEVIIFQSVLYEEDLAKTNTIANIGKEFENITGREPVTTIVHSEKDEKSDSTNPIVVYTKPLEVPLLKLKMSVILAIIAVLPFLFFLAGKEVTKYVDTKKLNLKDKIPFKASWLILIVIIMFISFIIGAAYSYFFMAPLFIQFLYLSAAASGAQATYSIYEFVSFIALLTLIFGFIFEFPIVIFILNRVGLVQKRMLTKYRKHAYVLFVILAAIITPPDVISQIIVAIPMVFFYELSVVIVKLFGRKDPPAETNLV</sequence>
<keyword evidence="5" id="KW-0653">Protein transport</keyword>
<reference evidence="6 7" key="1">
    <citation type="submission" date="2023-07" db="EMBL/GenBank/DDBJ databases">
        <title>Closed genome sequence of Methanimicrococcus sp. Es2.</title>
        <authorList>
            <person name="Protasov E."/>
            <person name="Platt K."/>
            <person name="Reeh H."/>
            <person name="Poehlein A."/>
            <person name="Daniel R."/>
            <person name="Brune A."/>
        </authorList>
    </citation>
    <scope>NUCLEOTIDE SEQUENCE [LARGE SCALE GENOMIC DNA]</scope>
    <source>
        <strain evidence="6 7">Es2</strain>
    </source>
</reference>
<evidence type="ECO:0000256" key="3">
    <source>
        <dbReference type="ARBA" id="ARBA00022989"/>
    </source>
</evidence>
<organism evidence="6 7">
    <name type="scientific">Methanimicrococcus stummii</name>
    <dbReference type="NCBI Taxonomy" id="3028294"/>
    <lineage>
        <taxon>Archaea</taxon>
        <taxon>Methanobacteriati</taxon>
        <taxon>Methanobacteriota</taxon>
        <taxon>Stenosarchaea group</taxon>
        <taxon>Methanomicrobia</taxon>
        <taxon>Methanosarcinales</taxon>
        <taxon>Methanosarcinaceae</taxon>
        <taxon>Methanimicrococcus</taxon>
    </lineage>
</organism>
<dbReference type="GO" id="GO:0065002">
    <property type="term" value="P:intracellular protein transmembrane transport"/>
    <property type="evidence" value="ECO:0007669"/>
    <property type="project" value="TreeGrafter"/>
</dbReference>
<feature type="transmembrane region" description="Helical" evidence="5">
    <location>
        <begin position="232"/>
        <end position="253"/>
    </location>
</feature>
<dbReference type="GO" id="GO:0033281">
    <property type="term" value="C:TAT protein transport complex"/>
    <property type="evidence" value="ECO:0007669"/>
    <property type="project" value="UniProtKB-UniRule"/>
</dbReference>
<dbReference type="KEGG" id="mees:MmiEs2_05580"/>
<feature type="transmembrane region" description="Helical" evidence="5">
    <location>
        <begin position="21"/>
        <end position="39"/>
    </location>
</feature>
<dbReference type="AlphaFoldDB" id="A0AA97A7U1"/>
<accession>A0AA97A7U1</accession>
<keyword evidence="2 5" id="KW-0812">Transmembrane</keyword>
<dbReference type="HAMAP" id="MF_00902">
    <property type="entry name" value="TatC"/>
    <property type="match status" value="1"/>
</dbReference>
<dbReference type="Pfam" id="PF00902">
    <property type="entry name" value="TatC"/>
    <property type="match status" value="1"/>
</dbReference>
<evidence type="ECO:0000256" key="2">
    <source>
        <dbReference type="ARBA" id="ARBA00022692"/>
    </source>
</evidence>
<keyword evidence="5" id="KW-0811">Translocation</keyword>
<dbReference type="Proteomes" id="UP001302662">
    <property type="component" value="Chromosome"/>
</dbReference>
<feature type="transmembrane region" description="Helical" evidence="5">
    <location>
        <begin position="367"/>
        <end position="395"/>
    </location>
</feature>
<dbReference type="GO" id="GO:0009977">
    <property type="term" value="F:proton motive force dependent protein transmembrane transporter activity"/>
    <property type="evidence" value="ECO:0007669"/>
    <property type="project" value="TreeGrafter"/>
</dbReference>